<dbReference type="AlphaFoldDB" id="A0A834JPD6"/>
<comment type="caution">
    <text evidence="1">The sequence shown here is derived from an EMBL/GenBank/DDBJ whole genome shotgun (WGS) entry which is preliminary data.</text>
</comment>
<name>A0A834JPD6_VESVU</name>
<organism evidence="1 2">
    <name type="scientific">Vespula vulgaris</name>
    <name type="common">Yellow jacket</name>
    <name type="synonym">Wasp</name>
    <dbReference type="NCBI Taxonomy" id="7454"/>
    <lineage>
        <taxon>Eukaryota</taxon>
        <taxon>Metazoa</taxon>
        <taxon>Ecdysozoa</taxon>
        <taxon>Arthropoda</taxon>
        <taxon>Hexapoda</taxon>
        <taxon>Insecta</taxon>
        <taxon>Pterygota</taxon>
        <taxon>Neoptera</taxon>
        <taxon>Endopterygota</taxon>
        <taxon>Hymenoptera</taxon>
        <taxon>Apocrita</taxon>
        <taxon>Aculeata</taxon>
        <taxon>Vespoidea</taxon>
        <taxon>Vespidae</taxon>
        <taxon>Vespinae</taxon>
        <taxon>Vespula</taxon>
    </lineage>
</organism>
<dbReference type="Proteomes" id="UP000614350">
    <property type="component" value="Unassembled WGS sequence"/>
</dbReference>
<protein>
    <submittedName>
        <fullName evidence="1">Uncharacterized protein</fullName>
    </submittedName>
</protein>
<reference evidence="1" key="1">
    <citation type="journal article" date="2020" name="G3 (Bethesda)">
        <title>High-Quality Assemblies for Three Invasive Social Wasps from the &lt;i&gt;Vespula&lt;/i&gt; Genus.</title>
        <authorList>
            <person name="Harrop T.W.R."/>
            <person name="Guhlin J."/>
            <person name="McLaughlin G.M."/>
            <person name="Permina E."/>
            <person name="Stockwell P."/>
            <person name="Gilligan J."/>
            <person name="Le Lec M.F."/>
            <person name="Gruber M.A.M."/>
            <person name="Quinn O."/>
            <person name="Lovegrove M."/>
            <person name="Duncan E.J."/>
            <person name="Remnant E.J."/>
            <person name="Van Eeckhoven J."/>
            <person name="Graham B."/>
            <person name="Knapp R.A."/>
            <person name="Langford K.W."/>
            <person name="Kronenberg Z."/>
            <person name="Press M.O."/>
            <person name="Eacker S.M."/>
            <person name="Wilson-Rankin E.E."/>
            <person name="Purcell J."/>
            <person name="Lester P.J."/>
            <person name="Dearden P.K."/>
        </authorList>
    </citation>
    <scope>NUCLEOTIDE SEQUENCE</scope>
    <source>
        <strain evidence="1">Marl-1</strain>
    </source>
</reference>
<evidence type="ECO:0000313" key="2">
    <source>
        <dbReference type="Proteomes" id="UP000614350"/>
    </source>
</evidence>
<gene>
    <name evidence="1" type="ORF">HZH66_010238</name>
</gene>
<accession>A0A834JPD6</accession>
<keyword evidence="2" id="KW-1185">Reference proteome</keyword>
<proteinExistence type="predicted"/>
<sequence length="82" mass="9242">MYTVASMCTVRSPSKMMSSVTRSLLKEMELKVKGDTLGKDKSETLADKVLMGSYWIQALWLLPEKRELIPFMGTTVLLAISR</sequence>
<dbReference type="EMBL" id="JACSEA010000011">
    <property type="protein sequence ID" value="KAF7389101.1"/>
    <property type="molecule type" value="Genomic_DNA"/>
</dbReference>
<evidence type="ECO:0000313" key="1">
    <source>
        <dbReference type="EMBL" id="KAF7389101.1"/>
    </source>
</evidence>